<dbReference type="AlphaFoldDB" id="A0A1I8ISQ1"/>
<evidence type="ECO:0000313" key="2">
    <source>
        <dbReference type="WBParaSite" id="maker-uti_cns_0016021-snap-gene-0.3-mRNA-1"/>
    </source>
</evidence>
<proteinExistence type="predicted"/>
<sequence>MFPGLFDHVVSAESDSASWMWIRAATKF</sequence>
<organism evidence="1 2">
    <name type="scientific">Macrostomum lignano</name>
    <dbReference type="NCBI Taxonomy" id="282301"/>
    <lineage>
        <taxon>Eukaryota</taxon>
        <taxon>Metazoa</taxon>
        <taxon>Spiralia</taxon>
        <taxon>Lophotrochozoa</taxon>
        <taxon>Platyhelminthes</taxon>
        <taxon>Rhabditophora</taxon>
        <taxon>Macrostomorpha</taxon>
        <taxon>Macrostomida</taxon>
        <taxon>Macrostomidae</taxon>
        <taxon>Macrostomum</taxon>
    </lineage>
</organism>
<name>A0A1I8ISQ1_9PLAT</name>
<evidence type="ECO:0000313" key="1">
    <source>
        <dbReference type="Proteomes" id="UP000095280"/>
    </source>
</evidence>
<protein>
    <submittedName>
        <fullName evidence="2">Uncharacterized protein</fullName>
    </submittedName>
</protein>
<dbReference type="WBParaSite" id="maker-uti_cns_0016021-snap-gene-0.3-mRNA-1">
    <property type="protein sequence ID" value="maker-uti_cns_0016021-snap-gene-0.3-mRNA-1"/>
    <property type="gene ID" value="maker-uti_cns_0016021-snap-gene-0.3"/>
</dbReference>
<reference evidence="2" key="1">
    <citation type="submission" date="2016-11" db="UniProtKB">
        <authorList>
            <consortium name="WormBaseParasite"/>
        </authorList>
    </citation>
    <scope>IDENTIFICATION</scope>
</reference>
<keyword evidence="1" id="KW-1185">Reference proteome</keyword>
<accession>A0A1I8ISQ1</accession>
<dbReference type="Proteomes" id="UP000095280">
    <property type="component" value="Unplaced"/>
</dbReference>